<organism evidence="2 3">
    <name type="scientific">Dothidotthia symphoricarpi CBS 119687</name>
    <dbReference type="NCBI Taxonomy" id="1392245"/>
    <lineage>
        <taxon>Eukaryota</taxon>
        <taxon>Fungi</taxon>
        <taxon>Dikarya</taxon>
        <taxon>Ascomycota</taxon>
        <taxon>Pezizomycotina</taxon>
        <taxon>Dothideomycetes</taxon>
        <taxon>Pleosporomycetidae</taxon>
        <taxon>Pleosporales</taxon>
        <taxon>Dothidotthiaceae</taxon>
        <taxon>Dothidotthia</taxon>
    </lineage>
</organism>
<keyword evidence="1" id="KW-0472">Membrane</keyword>
<proteinExistence type="predicted"/>
<evidence type="ECO:0000313" key="3">
    <source>
        <dbReference type="Proteomes" id="UP000799771"/>
    </source>
</evidence>
<evidence type="ECO:0000313" key="2">
    <source>
        <dbReference type="EMBL" id="KAF2124004.1"/>
    </source>
</evidence>
<feature type="transmembrane region" description="Helical" evidence="1">
    <location>
        <begin position="123"/>
        <end position="144"/>
    </location>
</feature>
<dbReference type="RefSeq" id="XP_033518397.1">
    <property type="nucleotide sequence ID" value="XM_033662117.1"/>
</dbReference>
<dbReference type="AlphaFoldDB" id="A0A6A5ZYM5"/>
<dbReference type="Proteomes" id="UP000799771">
    <property type="component" value="Unassembled WGS sequence"/>
</dbReference>
<gene>
    <name evidence="2" type="ORF">P153DRAFT_142397</name>
</gene>
<accession>A0A6A5ZYM5</accession>
<feature type="transmembrane region" description="Helical" evidence="1">
    <location>
        <begin position="89"/>
        <end position="111"/>
    </location>
</feature>
<dbReference type="EMBL" id="ML977521">
    <property type="protein sequence ID" value="KAF2124004.1"/>
    <property type="molecule type" value="Genomic_DNA"/>
</dbReference>
<keyword evidence="3" id="KW-1185">Reference proteome</keyword>
<keyword evidence="1" id="KW-0812">Transmembrane</keyword>
<keyword evidence="1" id="KW-1133">Transmembrane helix</keyword>
<protein>
    <submittedName>
        <fullName evidence="2">Uncharacterized protein</fullName>
    </submittedName>
</protein>
<name>A0A6A5ZYM5_9PLEO</name>
<reference evidence="2" key="1">
    <citation type="journal article" date="2020" name="Stud. Mycol.">
        <title>101 Dothideomycetes genomes: a test case for predicting lifestyles and emergence of pathogens.</title>
        <authorList>
            <person name="Haridas S."/>
            <person name="Albert R."/>
            <person name="Binder M."/>
            <person name="Bloem J."/>
            <person name="Labutti K."/>
            <person name="Salamov A."/>
            <person name="Andreopoulos B."/>
            <person name="Baker S."/>
            <person name="Barry K."/>
            <person name="Bills G."/>
            <person name="Bluhm B."/>
            <person name="Cannon C."/>
            <person name="Castanera R."/>
            <person name="Culley D."/>
            <person name="Daum C."/>
            <person name="Ezra D."/>
            <person name="Gonzalez J."/>
            <person name="Henrissat B."/>
            <person name="Kuo A."/>
            <person name="Liang C."/>
            <person name="Lipzen A."/>
            <person name="Lutzoni F."/>
            <person name="Magnuson J."/>
            <person name="Mondo S."/>
            <person name="Nolan M."/>
            <person name="Ohm R."/>
            <person name="Pangilinan J."/>
            <person name="Park H.-J."/>
            <person name="Ramirez L."/>
            <person name="Alfaro M."/>
            <person name="Sun H."/>
            <person name="Tritt A."/>
            <person name="Yoshinaga Y."/>
            <person name="Zwiers L.-H."/>
            <person name="Turgeon B."/>
            <person name="Goodwin S."/>
            <person name="Spatafora J."/>
            <person name="Crous P."/>
            <person name="Grigoriev I."/>
        </authorList>
    </citation>
    <scope>NUCLEOTIDE SEQUENCE</scope>
    <source>
        <strain evidence="2">CBS 119687</strain>
    </source>
</reference>
<sequence length="181" mass="20334">MALSNGIRTHLSRYPRLHRVLRSGFNWLTECGNVYFLTERIIDRYTSIRARNPELKLEEPQLLLRVVRLLYMSCSAISDGNPALPRTRVLFHACFRVGISATIIGLLSIGGLHGNILLRSDRFLLAGAIMIATAAAHFYNFWIIGCHVLGQDSSWLTEQLREKGYEILVQCLSLASCLTSG</sequence>
<evidence type="ECO:0000256" key="1">
    <source>
        <dbReference type="SAM" id="Phobius"/>
    </source>
</evidence>
<dbReference type="GeneID" id="54402549"/>